<proteinExistence type="predicted"/>
<dbReference type="EMBL" id="OY731404">
    <property type="protein sequence ID" value="CAJ1967748.1"/>
    <property type="molecule type" value="Genomic_DNA"/>
</dbReference>
<keyword evidence="2" id="KW-1185">Reference proteome</keyword>
<evidence type="ECO:0000313" key="2">
    <source>
        <dbReference type="Proteomes" id="UP001189624"/>
    </source>
</evidence>
<dbReference type="Proteomes" id="UP001189624">
    <property type="component" value="Chromosome 7"/>
</dbReference>
<name>A0AA86SVL7_9FABA</name>
<organism evidence="1 2">
    <name type="scientific">Sphenostylis stenocarpa</name>
    <dbReference type="NCBI Taxonomy" id="92480"/>
    <lineage>
        <taxon>Eukaryota</taxon>
        <taxon>Viridiplantae</taxon>
        <taxon>Streptophyta</taxon>
        <taxon>Embryophyta</taxon>
        <taxon>Tracheophyta</taxon>
        <taxon>Spermatophyta</taxon>
        <taxon>Magnoliopsida</taxon>
        <taxon>eudicotyledons</taxon>
        <taxon>Gunneridae</taxon>
        <taxon>Pentapetalae</taxon>
        <taxon>rosids</taxon>
        <taxon>fabids</taxon>
        <taxon>Fabales</taxon>
        <taxon>Fabaceae</taxon>
        <taxon>Papilionoideae</taxon>
        <taxon>50 kb inversion clade</taxon>
        <taxon>NPAAA clade</taxon>
        <taxon>indigoferoid/millettioid clade</taxon>
        <taxon>Phaseoleae</taxon>
        <taxon>Sphenostylis</taxon>
    </lineage>
</organism>
<dbReference type="AlphaFoldDB" id="A0AA86SVL7"/>
<gene>
    <name evidence="1" type="ORF">AYBTSS11_LOCUS21350</name>
</gene>
<dbReference type="Gramene" id="rna-AYBTSS11_LOCUS21350">
    <property type="protein sequence ID" value="CAJ1967748.1"/>
    <property type="gene ID" value="gene-AYBTSS11_LOCUS21350"/>
</dbReference>
<accession>A0AA86SVL7</accession>
<reference evidence="1" key="1">
    <citation type="submission" date="2023-10" db="EMBL/GenBank/DDBJ databases">
        <authorList>
            <person name="Domelevo Entfellner J.-B."/>
        </authorList>
    </citation>
    <scope>NUCLEOTIDE SEQUENCE</scope>
</reference>
<evidence type="ECO:0000313" key="1">
    <source>
        <dbReference type="EMBL" id="CAJ1967748.1"/>
    </source>
</evidence>
<sequence length="77" mass="8704">MLAKSEPPTQLRFVDKPQLRSFVYSNSFIFHHNSWLKGLSEPVHSSDSTTPHCHCFMNPNSLSLLFSLLSISLSAIQ</sequence>
<protein>
    <submittedName>
        <fullName evidence="1">Uncharacterized protein</fullName>
    </submittedName>
</protein>